<evidence type="ECO:0000313" key="13">
    <source>
        <dbReference type="EMBL" id="CAD5228794.1"/>
    </source>
</evidence>
<feature type="compositionally biased region" description="Basic and acidic residues" evidence="10">
    <location>
        <begin position="39"/>
        <end position="52"/>
    </location>
</feature>
<dbReference type="Pfam" id="PF09032">
    <property type="entry name" value="Siah-Interact_N"/>
    <property type="match status" value="1"/>
</dbReference>
<keyword evidence="14" id="KW-1185">Reference proteome</keyword>
<sequence>MSGDLKADLEELVALRKQSSRPKVQGLLDIEIQKIETALKNEKKTETSESKKQPATRVVSSSRPLKKITTFAYDESDKFVKLYYTVNGIQSHPADKIEKKFEEESFYVRVNDLNGIDYEFVAQGLSYPIDVEKTVLKQKTDSLLLMLKKQKEGQKWDKLLKLDKSSTPDVPAPGDMGMGGSGDPQAGLMTMMKTMYDQGDDEMKRQINKAMFESQQKRGAPGGLGGLDMEGI</sequence>
<dbReference type="GO" id="GO:0044548">
    <property type="term" value="F:S100 protein binding"/>
    <property type="evidence" value="ECO:0007669"/>
    <property type="project" value="InterPro"/>
</dbReference>
<proteinExistence type="predicted"/>
<evidence type="ECO:0000259" key="11">
    <source>
        <dbReference type="PROSITE" id="PS51048"/>
    </source>
</evidence>
<evidence type="ECO:0000256" key="5">
    <source>
        <dbReference type="ARBA" id="ARBA00022553"/>
    </source>
</evidence>
<comment type="subcellular location">
    <subcellularLocation>
        <location evidence="2">Cytoplasm</location>
    </subcellularLocation>
    <subcellularLocation>
        <location evidence="1">Nucleus</location>
    </subcellularLocation>
</comment>
<dbReference type="GO" id="GO:0031625">
    <property type="term" value="F:ubiquitin protein ligase binding"/>
    <property type="evidence" value="ECO:0007669"/>
    <property type="project" value="InterPro"/>
</dbReference>
<evidence type="ECO:0000256" key="10">
    <source>
        <dbReference type="SAM" id="MobiDB-lite"/>
    </source>
</evidence>
<name>A0A811LM68_9BILA</name>
<dbReference type="Proteomes" id="UP000614601">
    <property type="component" value="Unassembled WGS sequence"/>
</dbReference>
<evidence type="ECO:0000256" key="2">
    <source>
        <dbReference type="ARBA" id="ARBA00004496"/>
    </source>
</evidence>
<evidence type="ECO:0000256" key="3">
    <source>
        <dbReference type="ARBA" id="ARBA00015702"/>
    </source>
</evidence>
<protein>
    <recommendedName>
        <fullName evidence="3">Calcyclin-binding protein</fullName>
    </recommendedName>
</protein>
<evidence type="ECO:0000256" key="7">
    <source>
        <dbReference type="ARBA" id="ARBA00022990"/>
    </source>
</evidence>
<evidence type="ECO:0000256" key="1">
    <source>
        <dbReference type="ARBA" id="ARBA00004123"/>
    </source>
</evidence>
<comment type="caution">
    <text evidence="13">The sequence shown here is derived from an EMBL/GenBank/DDBJ whole genome shotgun (WGS) entry which is preliminary data.</text>
</comment>
<dbReference type="PANTHER" id="PTHR13164:SF3">
    <property type="entry name" value="CALCYCLIN-BINDING PROTEIN"/>
    <property type="match status" value="1"/>
</dbReference>
<feature type="domain" description="SGS" evidence="11">
    <location>
        <begin position="144"/>
        <end position="232"/>
    </location>
</feature>
<dbReference type="InterPro" id="IPR037893">
    <property type="entry name" value="CS_CacyBP"/>
</dbReference>
<accession>A0A811LM68</accession>
<dbReference type="InterPro" id="IPR008978">
    <property type="entry name" value="HSP20-like_chaperone"/>
</dbReference>
<dbReference type="EMBL" id="CAJFDH010000006">
    <property type="protein sequence ID" value="CAD5228794.1"/>
    <property type="molecule type" value="Genomic_DNA"/>
</dbReference>
<keyword evidence="5" id="KW-0597">Phosphoprotein</keyword>
<dbReference type="AlphaFoldDB" id="A0A811LM68"/>
<organism evidence="13 14">
    <name type="scientific">Bursaphelenchus okinawaensis</name>
    <dbReference type="NCBI Taxonomy" id="465554"/>
    <lineage>
        <taxon>Eukaryota</taxon>
        <taxon>Metazoa</taxon>
        <taxon>Ecdysozoa</taxon>
        <taxon>Nematoda</taxon>
        <taxon>Chromadorea</taxon>
        <taxon>Rhabditida</taxon>
        <taxon>Tylenchina</taxon>
        <taxon>Tylenchomorpha</taxon>
        <taxon>Aphelenchoidea</taxon>
        <taxon>Aphelenchoididae</taxon>
        <taxon>Bursaphelenchus</taxon>
    </lineage>
</organism>
<dbReference type="PROSITE" id="PS51048">
    <property type="entry name" value="SGS"/>
    <property type="match status" value="1"/>
</dbReference>
<gene>
    <name evidence="13" type="ORF">BOKJ2_LOCUS12856</name>
</gene>
<reference evidence="13" key="1">
    <citation type="submission" date="2020-09" db="EMBL/GenBank/DDBJ databases">
        <authorList>
            <person name="Kikuchi T."/>
        </authorList>
    </citation>
    <scope>NUCLEOTIDE SEQUENCE</scope>
    <source>
        <strain evidence="13">SH1</strain>
    </source>
</reference>
<dbReference type="InterPro" id="IPR037201">
    <property type="entry name" value="CacyBP_N"/>
</dbReference>
<dbReference type="InterPro" id="IPR052289">
    <property type="entry name" value="Calcyclin-binding_UBL-bridge"/>
</dbReference>
<evidence type="ECO:0000256" key="8">
    <source>
        <dbReference type="ARBA" id="ARBA00023242"/>
    </source>
</evidence>
<dbReference type="Proteomes" id="UP000783686">
    <property type="component" value="Unassembled WGS sequence"/>
</dbReference>
<evidence type="ECO:0000256" key="9">
    <source>
        <dbReference type="ARBA" id="ARBA00025145"/>
    </source>
</evidence>
<evidence type="ECO:0000259" key="12">
    <source>
        <dbReference type="PROSITE" id="PS51203"/>
    </source>
</evidence>
<feature type="domain" description="CS" evidence="12">
    <location>
        <begin position="66"/>
        <end position="160"/>
    </location>
</feature>
<dbReference type="Gene3D" id="2.60.40.790">
    <property type="match status" value="1"/>
</dbReference>
<dbReference type="InterPro" id="IPR007699">
    <property type="entry name" value="SGS_dom"/>
</dbReference>
<dbReference type="EMBL" id="CAJFCW020000006">
    <property type="protein sequence ID" value="CAG9125022.1"/>
    <property type="molecule type" value="Genomic_DNA"/>
</dbReference>
<keyword evidence="8" id="KW-0539">Nucleus</keyword>
<dbReference type="GO" id="GO:0005737">
    <property type="term" value="C:cytoplasm"/>
    <property type="evidence" value="ECO:0007669"/>
    <property type="project" value="UniProtKB-SubCell"/>
</dbReference>
<dbReference type="InterPro" id="IPR007052">
    <property type="entry name" value="CS_dom"/>
</dbReference>
<dbReference type="InterPro" id="IPR015120">
    <property type="entry name" value="Siah-Interact_N"/>
</dbReference>
<keyword evidence="7" id="KW-0007">Acetylation</keyword>
<dbReference type="OrthoDB" id="164025at2759"/>
<evidence type="ECO:0000313" key="14">
    <source>
        <dbReference type="Proteomes" id="UP000614601"/>
    </source>
</evidence>
<dbReference type="GO" id="GO:0005634">
    <property type="term" value="C:nucleus"/>
    <property type="evidence" value="ECO:0007669"/>
    <property type="project" value="UniProtKB-SubCell"/>
</dbReference>
<evidence type="ECO:0000256" key="4">
    <source>
        <dbReference type="ARBA" id="ARBA00022490"/>
    </source>
</evidence>
<dbReference type="PANTHER" id="PTHR13164">
    <property type="entry name" value="CALICYLIN BINDING PROTEIN"/>
    <property type="match status" value="1"/>
</dbReference>
<dbReference type="PROSITE" id="PS51203">
    <property type="entry name" value="CS"/>
    <property type="match status" value="1"/>
</dbReference>
<feature type="region of interest" description="Disordered" evidence="10">
    <location>
        <begin position="39"/>
        <end position="58"/>
    </location>
</feature>
<comment type="function">
    <text evidence="9">May be involved in calcium-dependent ubiquitination and subsequent proteasomal degradation of target proteins. Probably serves as a molecular bridge in ubiquitin E3 complexes. Participates in the ubiquitin-mediated degradation of beta-catenin (CTNNB1).</text>
</comment>
<keyword evidence="6" id="KW-0833">Ubl conjugation pathway</keyword>
<evidence type="ECO:0000256" key="6">
    <source>
        <dbReference type="ARBA" id="ARBA00022786"/>
    </source>
</evidence>
<dbReference type="CDD" id="cd06468">
    <property type="entry name" value="p23_CacyBP"/>
    <property type="match status" value="1"/>
</dbReference>
<dbReference type="SUPFAM" id="SSF49764">
    <property type="entry name" value="HSP20-like chaperones"/>
    <property type="match status" value="1"/>
</dbReference>
<dbReference type="Pfam" id="PF04969">
    <property type="entry name" value="CS"/>
    <property type="match status" value="1"/>
</dbReference>
<dbReference type="GO" id="GO:0007507">
    <property type="term" value="P:heart development"/>
    <property type="evidence" value="ECO:0007669"/>
    <property type="project" value="TreeGrafter"/>
</dbReference>
<keyword evidence="4" id="KW-0963">Cytoplasm</keyword>
<dbReference type="SUPFAM" id="SSF140106">
    <property type="entry name" value="Calcyclin-binding protein-like"/>
    <property type="match status" value="1"/>
</dbReference>
<dbReference type="Gene3D" id="4.10.860.10">
    <property type="entry name" value="UVR domain"/>
    <property type="match status" value="1"/>
</dbReference>
<dbReference type="GO" id="GO:0015631">
    <property type="term" value="F:tubulin binding"/>
    <property type="evidence" value="ECO:0007669"/>
    <property type="project" value="InterPro"/>
</dbReference>